<dbReference type="Pfam" id="PF07715">
    <property type="entry name" value="Plug"/>
    <property type="match status" value="1"/>
</dbReference>
<keyword evidence="13" id="KW-0732">Signal</keyword>
<evidence type="ECO:0000259" key="15">
    <source>
        <dbReference type="Pfam" id="PF07715"/>
    </source>
</evidence>
<feature type="signal peptide" evidence="13">
    <location>
        <begin position="1"/>
        <end position="22"/>
    </location>
</feature>
<keyword evidence="3 11" id="KW-1134">Transmembrane beta strand</keyword>
<evidence type="ECO:0000256" key="9">
    <source>
        <dbReference type="ARBA" id="ARBA00023136"/>
    </source>
</evidence>
<evidence type="ECO:0000256" key="6">
    <source>
        <dbReference type="ARBA" id="ARBA00023004"/>
    </source>
</evidence>
<evidence type="ECO:0000313" key="16">
    <source>
        <dbReference type="EMBL" id="MCC9063416.1"/>
    </source>
</evidence>
<evidence type="ECO:0000256" key="2">
    <source>
        <dbReference type="ARBA" id="ARBA00022448"/>
    </source>
</evidence>
<feature type="domain" description="TonB-dependent receptor plug" evidence="15">
    <location>
        <begin position="117"/>
        <end position="226"/>
    </location>
</feature>
<dbReference type="PANTHER" id="PTHR32552">
    <property type="entry name" value="FERRICHROME IRON RECEPTOR-RELATED"/>
    <property type="match status" value="1"/>
</dbReference>
<evidence type="ECO:0000256" key="11">
    <source>
        <dbReference type="PROSITE-ProRule" id="PRU01360"/>
    </source>
</evidence>
<comment type="subcellular location">
    <subcellularLocation>
        <location evidence="1 11">Cell outer membrane</location>
        <topology evidence="1 11">Multi-pass membrane protein</topology>
    </subcellularLocation>
</comment>
<dbReference type="PANTHER" id="PTHR32552:SF81">
    <property type="entry name" value="TONB-DEPENDENT OUTER MEMBRANE RECEPTOR"/>
    <property type="match status" value="1"/>
</dbReference>
<protein>
    <submittedName>
        <fullName evidence="16">TonB-dependent receptor</fullName>
    </submittedName>
</protein>
<keyword evidence="8 12" id="KW-0798">TonB box</keyword>
<keyword evidence="9 11" id="KW-0472">Membrane</keyword>
<name>A0ABS8MD60_9FLAO</name>
<dbReference type="InterPro" id="IPR039426">
    <property type="entry name" value="TonB-dep_rcpt-like"/>
</dbReference>
<evidence type="ECO:0000256" key="1">
    <source>
        <dbReference type="ARBA" id="ARBA00004571"/>
    </source>
</evidence>
<dbReference type="Gene3D" id="2.40.170.20">
    <property type="entry name" value="TonB-dependent receptor, beta-barrel domain"/>
    <property type="match status" value="1"/>
</dbReference>
<evidence type="ECO:0000259" key="14">
    <source>
        <dbReference type="Pfam" id="PF00593"/>
    </source>
</evidence>
<keyword evidence="16" id="KW-0675">Receptor</keyword>
<gene>
    <name evidence="16" type="ORF">LNP81_10465</name>
</gene>
<dbReference type="Gene3D" id="2.60.40.1120">
    <property type="entry name" value="Carboxypeptidase-like, regulatory domain"/>
    <property type="match status" value="1"/>
</dbReference>
<dbReference type="Proteomes" id="UP001430679">
    <property type="component" value="Unassembled WGS sequence"/>
</dbReference>
<feature type="chain" id="PRO_5047174125" evidence="13">
    <location>
        <begin position="23"/>
        <end position="848"/>
    </location>
</feature>
<dbReference type="InterPro" id="IPR000531">
    <property type="entry name" value="Beta-barrel_TonB"/>
</dbReference>
<dbReference type="CDD" id="cd01347">
    <property type="entry name" value="ligand_gated_channel"/>
    <property type="match status" value="1"/>
</dbReference>
<dbReference type="Pfam" id="PF13715">
    <property type="entry name" value="CarbopepD_reg_2"/>
    <property type="match status" value="1"/>
</dbReference>
<keyword evidence="17" id="KW-1185">Reference proteome</keyword>
<comment type="similarity">
    <text evidence="11 12">Belongs to the TonB-dependent receptor family.</text>
</comment>
<keyword evidence="6" id="KW-0408">Iron</keyword>
<dbReference type="RefSeq" id="WP_230035617.1">
    <property type="nucleotide sequence ID" value="NZ_JAJJMM010000001.1"/>
</dbReference>
<evidence type="ECO:0000313" key="17">
    <source>
        <dbReference type="Proteomes" id="UP001430679"/>
    </source>
</evidence>
<evidence type="ECO:0000256" key="13">
    <source>
        <dbReference type="SAM" id="SignalP"/>
    </source>
</evidence>
<sequence length="848" mass="92263">MKNSIKNILTILSFLTFSISFAQNIEGVVKTSENTPLEAVNVVIKGTTTNTTTDSEGRFTIDSKGKLPVTILVQYVGYKTTEIELADLPTAPLQVTLREENELIEVVVSSRRRIEKVQDVPIAISVITGKQAEQTGAFNVNRIKELVPSVQLYSSNPRNTGINIRSLGSPFGLTNDGIDPGVGFYVDGVYYARPAATTLDFIDVEQIEVLRGPQGSLFGKNTTSGAFNITTRKPSFTSGADFEVSYGNYNFLQAKASVTGALGKKVAGRLSFSGTQRDGLIDNVATGRPTNTLNNQGIRGQLLWTPTVNTNIILAADITTQRPDGYAQVVAGVAPTQRAAYRQFDAIIKDLNYQLPSLNAFDRKIDHDTPWRSGQDMGGISLNIDTKIGSGTLTSTTAWRFWNWDPSNDRDFTGLQVLALSQNPTRQTQFTQEVRYAGQLTEKISGVVGVFFIDQTSQTDGTEESGNAQWRFAQSTTSPLWKTPGLFEGYGIKTDANIRASSAAVFGQIDWAITDRLHVLPGLRYNFDKKDAHYSRTTYGGLQTTDPALLALKKLVYSDQAFDSSTDNTDFSGNITLTFKASDKINAYATYAKSYKPVGVNVAGLPTDSKGDPLLDLAVIKPEKVNHYEIGVKTSPFRNSVFNLAFFNTEIKDFQTNVQAAELGVNRGYLANADKVRVRGAELDASFVISQNLTINGAATYTEGTYVKFTNAPLPLEETGAPVAFKDVSGTDLPGASRWAGSLGGEYSNKAKFFGNAGKAFIALDSYARSEFSSSPSASKYLVVPGYAIFNARIGFRASQGLSVQFWGRNLLNKDYYEQLLPAGGNTGQYAGVIGDQRTYGVTLKYSL</sequence>
<reference evidence="16" key="1">
    <citation type="submission" date="2021-11" db="EMBL/GenBank/DDBJ databases">
        <title>Description of novel Flavobacterium species.</title>
        <authorList>
            <person name="Saticioglu I.B."/>
            <person name="Ay H."/>
            <person name="Altun S."/>
            <person name="Duman M."/>
        </authorList>
    </citation>
    <scope>NUCLEOTIDE SEQUENCE</scope>
    <source>
        <strain evidence="16">F-30</strain>
    </source>
</reference>
<feature type="domain" description="TonB-dependent receptor-like beta-barrel" evidence="14">
    <location>
        <begin position="368"/>
        <end position="811"/>
    </location>
</feature>
<evidence type="ECO:0000256" key="12">
    <source>
        <dbReference type="RuleBase" id="RU003357"/>
    </source>
</evidence>
<dbReference type="SUPFAM" id="SSF56935">
    <property type="entry name" value="Porins"/>
    <property type="match status" value="1"/>
</dbReference>
<dbReference type="PROSITE" id="PS52016">
    <property type="entry name" value="TONB_DEPENDENT_REC_3"/>
    <property type="match status" value="1"/>
</dbReference>
<evidence type="ECO:0000256" key="4">
    <source>
        <dbReference type="ARBA" id="ARBA00022496"/>
    </source>
</evidence>
<dbReference type="InterPro" id="IPR012910">
    <property type="entry name" value="Plug_dom"/>
</dbReference>
<accession>A0ABS8MD60</accession>
<comment type="caution">
    <text evidence="16">The sequence shown here is derived from an EMBL/GenBank/DDBJ whole genome shotgun (WGS) entry which is preliminary data.</text>
</comment>
<keyword evidence="7" id="KW-0406">Ion transport</keyword>
<evidence type="ECO:0000256" key="8">
    <source>
        <dbReference type="ARBA" id="ARBA00023077"/>
    </source>
</evidence>
<dbReference type="InterPro" id="IPR036942">
    <property type="entry name" value="Beta-barrel_TonB_sf"/>
</dbReference>
<dbReference type="EMBL" id="JAJJMM010000001">
    <property type="protein sequence ID" value="MCC9063416.1"/>
    <property type="molecule type" value="Genomic_DNA"/>
</dbReference>
<keyword evidence="4" id="KW-0410">Iron transport</keyword>
<organism evidence="16 17">
    <name type="scientific">Flavobacterium piscisymbiosum</name>
    <dbReference type="NCBI Taxonomy" id="2893753"/>
    <lineage>
        <taxon>Bacteria</taxon>
        <taxon>Pseudomonadati</taxon>
        <taxon>Bacteroidota</taxon>
        <taxon>Flavobacteriia</taxon>
        <taxon>Flavobacteriales</taxon>
        <taxon>Flavobacteriaceae</taxon>
        <taxon>Flavobacterium</taxon>
    </lineage>
</organism>
<dbReference type="Pfam" id="PF00593">
    <property type="entry name" value="TonB_dep_Rec_b-barrel"/>
    <property type="match status" value="1"/>
</dbReference>
<evidence type="ECO:0000256" key="10">
    <source>
        <dbReference type="ARBA" id="ARBA00023237"/>
    </source>
</evidence>
<evidence type="ECO:0000256" key="3">
    <source>
        <dbReference type="ARBA" id="ARBA00022452"/>
    </source>
</evidence>
<evidence type="ECO:0000256" key="7">
    <source>
        <dbReference type="ARBA" id="ARBA00023065"/>
    </source>
</evidence>
<keyword evidence="10 11" id="KW-0998">Cell outer membrane</keyword>
<keyword evidence="2 11" id="KW-0813">Transport</keyword>
<keyword evidence="5 11" id="KW-0812">Transmembrane</keyword>
<dbReference type="SUPFAM" id="SSF49464">
    <property type="entry name" value="Carboxypeptidase regulatory domain-like"/>
    <property type="match status" value="1"/>
</dbReference>
<dbReference type="InterPro" id="IPR008969">
    <property type="entry name" value="CarboxyPept-like_regulatory"/>
</dbReference>
<evidence type="ECO:0000256" key="5">
    <source>
        <dbReference type="ARBA" id="ARBA00022692"/>
    </source>
</evidence>
<proteinExistence type="inferred from homology"/>